<dbReference type="AlphaFoldDB" id="A0A495VXB0"/>
<dbReference type="PANTHER" id="PTHR12788:SF10">
    <property type="entry name" value="PROTEIN-TYROSINE SULFOTRANSFERASE"/>
    <property type="match status" value="1"/>
</dbReference>
<reference evidence="3 4" key="1">
    <citation type="submission" date="2018-10" db="EMBL/GenBank/DDBJ databases">
        <title>Sequencing the genomes of 1000 actinobacteria strains.</title>
        <authorList>
            <person name="Klenk H.-P."/>
        </authorList>
    </citation>
    <scope>NUCLEOTIDE SEQUENCE [LARGE SCALE GENOMIC DNA]</scope>
    <source>
        <strain evidence="3 4">DSM 43800</strain>
    </source>
</reference>
<keyword evidence="4" id="KW-1185">Reference proteome</keyword>
<comment type="caution">
    <text evidence="3">The sequence shown here is derived from an EMBL/GenBank/DDBJ whole genome shotgun (WGS) entry which is preliminary data.</text>
</comment>
<dbReference type="EMBL" id="RBXO01000001">
    <property type="protein sequence ID" value="RKT53834.1"/>
    <property type="molecule type" value="Genomic_DNA"/>
</dbReference>
<evidence type="ECO:0000256" key="1">
    <source>
        <dbReference type="ARBA" id="ARBA00022679"/>
    </source>
</evidence>
<dbReference type="InterPro" id="IPR026634">
    <property type="entry name" value="TPST-like"/>
</dbReference>
<dbReference type="OrthoDB" id="9777890at2"/>
<sequence>MTPVRSSSPVFIVGTERSGSNLLRLVLDSHPNIAVPHPPHFMRYLAPLAASYGDLAVAANRRALAEDALLLLRRHIHPWPRPVDADRVVATASPSVFGVVSAIYEQHRISTGKARWGCKSTFMVDHVDDVLREYPDAKFVWLVREPRDVAASAKRSVFGHCDPYLMARLWAAQQRRGLAALRRHGPDVVRLLRYEDLVRRPREEITALCDFLGERADPAMFEHHRSTAARQTAHLSESWRKTAEPISARHVGAYRGNLSRHELLLVDKVTADLKERFGYPVDPDAERTATPLLAVRAARSAVLRCAVEFRSLRKDRNYTRRLARDLTVRRLRLKAGLRRRRPAAGRLAAPTDTARTESP</sequence>
<dbReference type="PANTHER" id="PTHR12788">
    <property type="entry name" value="PROTEIN-TYROSINE SULFOTRANSFERASE 2"/>
    <property type="match status" value="1"/>
</dbReference>
<dbReference type="GO" id="GO:0008476">
    <property type="term" value="F:protein-tyrosine sulfotransferase activity"/>
    <property type="evidence" value="ECO:0007669"/>
    <property type="project" value="InterPro"/>
</dbReference>
<evidence type="ECO:0000313" key="4">
    <source>
        <dbReference type="Proteomes" id="UP000282084"/>
    </source>
</evidence>
<dbReference type="Proteomes" id="UP000282084">
    <property type="component" value="Unassembled WGS sequence"/>
</dbReference>
<accession>A0A495VXB0</accession>
<evidence type="ECO:0000256" key="2">
    <source>
        <dbReference type="SAM" id="MobiDB-lite"/>
    </source>
</evidence>
<evidence type="ECO:0000313" key="3">
    <source>
        <dbReference type="EMBL" id="RKT53834.1"/>
    </source>
</evidence>
<protein>
    <submittedName>
        <fullName evidence="3">Sulfotransferase family protein</fullName>
    </submittedName>
</protein>
<feature type="region of interest" description="Disordered" evidence="2">
    <location>
        <begin position="339"/>
        <end position="359"/>
    </location>
</feature>
<organism evidence="3 4">
    <name type="scientific">Saccharothrix australiensis</name>
    <dbReference type="NCBI Taxonomy" id="2072"/>
    <lineage>
        <taxon>Bacteria</taxon>
        <taxon>Bacillati</taxon>
        <taxon>Actinomycetota</taxon>
        <taxon>Actinomycetes</taxon>
        <taxon>Pseudonocardiales</taxon>
        <taxon>Pseudonocardiaceae</taxon>
        <taxon>Saccharothrix</taxon>
    </lineage>
</organism>
<proteinExistence type="predicted"/>
<dbReference type="Pfam" id="PF13469">
    <property type="entry name" value="Sulfotransfer_3"/>
    <property type="match status" value="1"/>
</dbReference>
<keyword evidence="1 3" id="KW-0808">Transferase</keyword>
<name>A0A495VXB0_9PSEU</name>
<gene>
    <name evidence="3" type="ORF">C8E97_2416</name>
</gene>
<dbReference type="InterPro" id="IPR027417">
    <property type="entry name" value="P-loop_NTPase"/>
</dbReference>
<dbReference type="Gene3D" id="3.40.50.300">
    <property type="entry name" value="P-loop containing nucleotide triphosphate hydrolases"/>
    <property type="match status" value="1"/>
</dbReference>
<dbReference type="SUPFAM" id="SSF52540">
    <property type="entry name" value="P-loop containing nucleoside triphosphate hydrolases"/>
    <property type="match status" value="1"/>
</dbReference>
<dbReference type="RefSeq" id="WP_121004634.1">
    <property type="nucleotide sequence ID" value="NZ_RBXO01000001.1"/>
</dbReference>